<organism evidence="4 5">
    <name type="scientific">Oceanospirillum sediminis</name>
    <dbReference type="NCBI Taxonomy" id="2760088"/>
    <lineage>
        <taxon>Bacteria</taxon>
        <taxon>Pseudomonadati</taxon>
        <taxon>Pseudomonadota</taxon>
        <taxon>Gammaproteobacteria</taxon>
        <taxon>Oceanospirillales</taxon>
        <taxon>Oceanospirillaceae</taxon>
        <taxon>Oceanospirillum</taxon>
    </lineage>
</organism>
<reference evidence="4 5" key="1">
    <citation type="submission" date="2020-08" db="EMBL/GenBank/DDBJ databases">
        <title>Oceanospirillum sp. nov. isolated from marine sediment.</title>
        <authorList>
            <person name="Ji X."/>
        </authorList>
    </citation>
    <scope>NUCLEOTIDE SEQUENCE [LARGE SCALE GENOMIC DNA]</scope>
    <source>
        <strain evidence="4 5">D5</strain>
    </source>
</reference>
<sequence>MFKKNTTYFFQALLTLSWTESRHYNRRDWLRFTGWLTILSALTIYLIASSYLSYIHVSQPHSLLYLASAYIGHFALFAVLAALPLSIITIILPFRVLILPLAAITLLSGLAMLVIDTRIYAQYRFHLSGFIWDMLTGPGAGEIIQLSWLTLLTIAGVVAGLMLLVPGILSAAAWCTARPSTRNKIPHLLSFWLICLLSSQAMHVWYEAHYDTEVTGITRHFPSYYPATGKRALVKRGWINPDKIRAEAPVMVHTGSQSLNYPLNPLQCTPKDKPENILIIAIDAMRADILTQEITPNLYQLTQQENSQYFTNHFSGGNVTKGGIFTLFFGIPATYWDGFAAAQQGALWIREHQRQNYQVGLFSSSTLLSPAFDRTVFASVPDLRFKSTGETPSERDQDAIKDFEQFIEARSDNQPFFSFLFLDAVHGYDVPTGYEKFQPQWQRVDHVKLNNDFNPDPYFNRYKNSAYYLDNQIGALLDRLKSKGVLDNTIVMITSDHGEEFNDLGQNFWGHGSNFSDHQTRTPLIILWPGKKAQQIDYRTSHYDIAPTMMTEVLGCSNPMADYSTGTSLFQASARRDWLIVNSYFNYGIVGRDRIIATYPTGGYEIMDKNSQPVTGETMPAKVGIEVLSQVSRFYH</sequence>
<dbReference type="InterPro" id="IPR017850">
    <property type="entry name" value="Alkaline_phosphatase_core_sf"/>
</dbReference>
<proteinExistence type="predicted"/>
<dbReference type="AlphaFoldDB" id="A0A839IK59"/>
<dbReference type="Proteomes" id="UP000565262">
    <property type="component" value="Unassembled WGS sequence"/>
</dbReference>
<evidence type="ECO:0000259" key="3">
    <source>
        <dbReference type="Pfam" id="PF11893"/>
    </source>
</evidence>
<evidence type="ECO:0000313" key="4">
    <source>
        <dbReference type="EMBL" id="MBB1485565.1"/>
    </source>
</evidence>
<dbReference type="Pfam" id="PF11893">
    <property type="entry name" value="DUF3413"/>
    <property type="match status" value="1"/>
</dbReference>
<feature type="transmembrane region" description="Helical" evidence="1">
    <location>
        <begin position="154"/>
        <end position="176"/>
    </location>
</feature>
<evidence type="ECO:0000313" key="5">
    <source>
        <dbReference type="Proteomes" id="UP000565262"/>
    </source>
</evidence>
<keyword evidence="1" id="KW-1133">Transmembrane helix</keyword>
<feature type="transmembrane region" description="Helical" evidence="1">
    <location>
        <begin position="64"/>
        <end position="91"/>
    </location>
</feature>
<dbReference type="Gene3D" id="3.40.720.10">
    <property type="entry name" value="Alkaline Phosphatase, subunit A"/>
    <property type="match status" value="1"/>
</dbReference>
<dbReference type="RefSeq" id="WP_182807331.1">
    <property type="nucleotide sequence ID" value="NZ_JACJFM010000002.1"/>
</dbReference>
<keyword evidence="1" id="KW-0812">Transmembrane</keyword>
<feature type="transmembrane region" description="Helical" evidence="1">
    <location>
        <begin position="188"/>
        <end position="206"/>
    </location>
</feature>
<evidence type="ECO:0000256" key="1">
    <source>
        <dbReference type="SAM" id="Phobius"/>
    </source>
</evidence>
<keyword evidence="1" id="KW-0472">Membrane</keyword>
<name>A0A839IK59_9GAMM</name>
<gene>
    <name evidence="4" type="ORF">H4O21_02935</name>
</gene>
<dbReference type="Pfam" id="PF00884">
    <property type="entry name" value="Sulfatase"/>
    <property type="match status" value="1"/>
</dbReference>
<feature type="domain" description="Inner membrane protein YejM N-terminal" evidence="3">
    <location>
        <begin position="24"/>
        <end position="268"/>
    </location>
</feature>
<protein>
    <submittedName>
        <fullName evidence="4">DUF3413 domain-containing protein</fullName>
    </submittedName>
</protein>
<dbReference type="InterPro" id="IPR052701">
    <property type="entry name" value="GAG_Ulvan_Degrading_Sulfatases"/>
</dbReference>
<dbReference type="InterPro" id="IPR000917">
    <property type="entry name" value="Sulfatase_N"/>
</dbReference>
<feature type="transmembrane region" description="Helical" evidence="1">
    <location>
        <begin position="29"/>
        <end position="52"/>
    </location>
</feature>
<evidence type="ECO:0000259" key="2">
    <source>
        <dbReference type="Pfam" id="PF00884"/>
    </source>
</evidence>
<dbReference type="SUPFAM" id="SSF53649">
    <property type="entry name" value="Alkaline phosphatase-like"/>
    <property type="match status" value="1"/>
</dbReference>
<feature type="transmembrane region" description="Helical" evidence="1">
    <location>
        <begin position="97"/>
        <end position="115"/>
    </location>
</feature>
<comment type="caution">
    <text evidence="4">The sequence shown here is derived from an EMBL/GenBank/DDBJ whole genome shotgun (WGS) entry which is preliminary data.</text>
</comment>
<dbReference type="InterPro" id="IPR024588">
    <property type="entry name" value="YejM_N"/>
</dbReference>
<dbReference type="InterPro" id="IPR012159">
    <property type="entry name" value="YejM-like"/>
</dbReference>
<dbReference type="EMBL" id="JACJFM010000002">
    <property type="protein sequence ID" value="MBB1485565.1"/>
    <property type="molecule type" value="Genomic_DNA"/>
</dbReference>
<accession>A0A839IK59</accession>
<keyword evidence="5" id="KW-1185">Reference proteome</keyword>
<dbReference type="PANTHER" id="PTHR43751">
    <property type="entry name" value="SULFATASE"/>
    <property type="match status" value="1"/>
</dbReference>
<dbReference type="PANTHER" id="PTHR43751:SF3">
    <property type="entry name" value="SULFATASE N-TERMINAL DOMAIN-CONTAINING PROTEIN"/>
    <property type="match status" value="1"/>
</dbReference>
<dbReference type="CDD" id="cd16148">
    <property type="entry name" value="sulfatase_like"/>
    <property type="match status" value="1"/>
</dbReference>
<feature type="domain" description="Sulfatase N-terminal" evidence="2">
    <location>
        <begin position="276"/>
        <end position="550"/>
    </location>
</feature>
<dbReference type="PIRSF" id="PIRSF004950">
    <property type="entry name" value="Mmb_sulf_HI0842"/>
    <property type="match status" value="1"/>
</dbReference>